<comment type="caution">
    <text evidence="7">The sequence shown here is derived from an EMBL/GenBank/DDBJ whole genome shotgun (WGS) entry which is preliminary data.</text>
</comment>
<dbReference type="RefSeq" id="WP_149171764.1">
    <property type="nucleotide sequence ID" value="NZ_VTOY01000008.1"/>
</dbReference>
<dbReference type="CDD" id="cd03399">
    <property type="entry name" value="SPFH_flotillin"/>
    <property type="match status" value="1"/>
</dbReference>
<evidence type="ECO:0000259" key="6">
    <source>
        <dbReference type="SMART" id="SM00244"/>
    </source>
</evidence>
<dbReference type="Proteomes" id="UP000323646">
    <property type="component" value="Unassembled WGS sequence"/>
</dbReference>
<protein>
    <submittedName>
        <fullName evidence="7">Flotillin family protein</fullName>
    </submittedName>
</protein>
<comment type="similarity">
    <text evidence="2">Belongs to the band 7/mec-2 family. Flotillin subfamily.</text>
</comment>
<dbReference type="Pfam" id="PF01145">
    <property type="entry name" value="Band_7"/>
    <property type="match status" value="1"/>
</dbReference>
<dbReference type="PANTHER" id="PTHR13806:SF46">
    <property type="entry name" value="FLOTILLIN-1-RELATED"/>
    <property type="match status" value="1"/>
</dbReference>
<dbReference type="GO" id="GO:0005886">
    <property type="term" value="C:plasma membrane"/>
    <property type="evidence" value="ECO:0007669"/>
    <property type="project" value="TreeGrafter"/>
</dbReference>
<keyword evidence="5" id="KW-0812">Transmembrane</keyword>
<evidence type="ECO:0000256" key="5">
    <source>
        <dbReference type="SAM" id="Phobius"/>
    </source>
</evidence>
<feature type="coiled-coil region" evidence="4">
    <location>
        <begin position="333"/>
        <end position="360"/>
    </location>
</feature>
<dbReference type="SMART" id="SM00244">
    <property type="entry name" value="PHB"/>
    <property type="match status" value="1"/>
</dbReference>
<sequence length="507" mass="54625">MGTVLLIAIPVVLLLGILFVVITMMYVKASPNRAIILSGLRKEPRFLIGQGGIKIPALERADYLYLGQISVDIKTGQSVPTNDFINVRVDAVAKVAVAKDIEGRKIAALNFLNMKPEEIATSLQDSLEGNMREIIGTLDLKDINTDRDSFSDQVVSKASKDMRNLGIDIISCNIQNVTDDNGLIVDLGADNTAKIKKDAAISRAQAERDVAIAQAAASKESNDAKVKAELEIAQRQTDLAIRKAELQKQSDIKRAEADAAYEIQNQEQQKSIQTATVNAEIAKTEREQELKQKQVAVREQELAAEIQKKADADKYAIEVQAQAELAKQQRDAEARLYIQQKEAEAQKAQAEAKKYAMEQEAAGIKAKGEAEAAAIRAKGEAEAAAMDKKAEAMKKYGKAAMAQMAIEILPQVAAEIAKPLTAIDKISIIGGGEDGASVGPIAGNVPLVLAKTFQSVKESTGVDLADIMRSESYDAKVTRNVNVTGDTTPDETAKIAAVAKAIDEKSK</sequence>
<keyword evidence="8" id="KW-1185">Reference proteome</keyword>
<dbReference type="OrthoDB" id="9786220at2"/>
<dbReference type="InterPro" id="IPR031905">
    <property type="entry name" value="Flotillin_C"/>
</dbReference>
<dbReference type="Gene3D" id="3.30.479.30">
    <property type="entry name" value="Band 7 domain"/>
    <property type="match status" value="1"/>
</dbReference>
<reference evidence="7 8" key="1">
    <citation type="submission" date="2019-08" db="EMBL/GenBank/DDBJ databases">
        <title>Selenomonas sp. mPRGC5 and Selenomonas sp. mPRGC8 isolated from ruminal fluid of dairy goat (Capra hircus).</title>
        <authorList>
            <person name="Poothong S."/>
            <person name="Nuengjamnong C."/>
            <person name="Tanasupawat S."/>
        </authorList>
    </citation>
    <scope>NUCLEOTIDE SEQUENCE [LARGE SCALE GENOMIC DNA]</scope>
    <source>
        <strain evidence="8">mPRGC5</strain>
    </source>
</reference>
<gene>
    <name evidence="7" type="ORF">FZ040_09480</name>
</gene>
<dbReference type="AlphaFoldDB" id="A0A5D6W1A4"/>
<organism evidence="7 8">
    <name type="scientific">Selenomonas ruminis</name>
    <dbReference type="NCBI Taxonomy" id="2593411"/>
    <lineage>
        <taxon>Bacteria</taxon>
        <taxon>Bacillati</taxon>
        <taxon>Bacillota</taxon>
        <taxon>Negativicutes</taxon>
        <taxon>Selenomonadales</taxon>
        <taxon>Selenomonadaceae</taxon>
        <taxon>Selenomonas</taxon>
    </lineage>
</organism>
<dbReference type="GO" id="GO:0002020">
    <property type="term" value="F:protease binding"/>
    <property type="evidence" value="ECO:0007669"/>
    <property type="project" value="TreeGrafter"/>
</dbReference>
<evidence type="ECO:0000256" key="2">
    <source>
        <dbReference type="ARBA" id="ARBA00007161"/>
    </source>
</evidence>
<dbReference type="InterPro" id="IPR036013">
    <property type="entry name" value="Band_7/SPFH_dom_sf"/>
</dbReference>
<dbReference type="InterPro" id="IPR027705">
    <property type="entry name" value="Flotillin_fam"/>
</dbReference>
<dbReference type="Pfam" id="PF15975">
    <property type="entry name" value="Flot"/>
    <property type="match status" value="1"/>
</dbReference>
<name>A0A5D6W1A4_9FIRM</name>
<dbReference type="EMBL" id="VTOY01000008">
    <property type="protein sequence ID" value="TYZ21627.1"/>
    <property type="molecule type" value="Genomic_DNA"/>
</dbReference>
<evidence type="ECO:0000256" key="3">
    <source>
        <dbReference type="ARBA" id="ARBA00023136"/>
    </source>
</evidence>
<keyword evidence="3 5" id="KW-0472">Membrane</keyword>
<keyword evidence="5" id="KW-1133">Transmembrane helix</keyword>
<feature type="domain" description="Band 7" evidence="6">
    <location>
        <begin position="24"/>
        <end position="191"/>
    </location>
</feature>
<dbReference type="SUPFAM" id="SSF117892">
    <property type="entry name" value="Band 7/SPFH domain"/>
    <property type="match status" value="1"/>
</dbReference>
<dbReference type="InterPro" id="IPR001107">
    <property type="entry name" value="Band_7"/>
</dbReference>
<evidence type="ECO:0000256" key="1">
    <source>
        <dbReference type="ARBA" id="ARBA00004370"/>
    </source>
</evidence>
<comment type="subcellular location">
    <subcellularLocation>
        <location evidence="1">Membrane</location>
    </subcellularLocation>
</comment>
<evidence type="ECO:0000313" key="7">
    <source>
        <dbReference type="EMBL" id="TYZ21627.1"/>
    </source>
</evidence>
<dbReference type="PANTHER" id="PTHR13806">
    <property type="entry name" value="FLOTILLIN-RELATED"/>
    <property type="match status" value="1"/>
</dbReference>
<keyword evidence="4" id="KW-0175">Coiled coil</keyword>
<accession>A0A5D6W1A4</accession>
<evidence type="ECO:0000256" key="4">
    <source>
        <dbReference type="SAM" id="Coils"/>
    </source>
</evidence>
<evidence type="ECO:0000313" key="8">
    <source>
        <dbReference type="Proteomes" id="UP000323646"/>
    </source>
</evidence>
<proteinExistence type="inferred from homology"/>
<dbReference type="GO" id="GO:0072659">
    <property type="term" value="P:protein localization to plasma membrane"/>
    <property type="evidence" value="ECO:0007669"/>
    <property type="project" value="TreeGrafter"/>
</dbReference>
<feature type="transmembrane region" description="Helical" evidence="5">
    <location>
        <begin position="6"/>
        <end position="27"/>
    </location>
</feature>